<feature type="domain" description="Helicase C-terminal" evidence="10">
    <location>
        <begin position="531"/>
        <end position="689"/>
    </location>
</feature>
<proteinExistence type="inferred from homology"/>
<dbReference type="InterPro" id="IPR027417">
    <property type="entry name" value="P-loop_NTPase"/>
</dbReference>
<dbReference type="CDD" id="cd18787">
    <property type="entry name" value="SF2_C_DEAD"/>
    <property type="match status" value="1"/>
</dbReference>
<keyword evidence="1 6" id="KW-0547">Nucleotide-binding</keyword>
<evidence type="ECO:0000256" key="3">
    <source>
        <dbReference type="ARBA" id="ARBA00022806"/>
    </source>
</evidence>
<dbReference type="Gene3D" id="3.40.50.300">
    <property type="entry name" value="P-loop containing nucleotide triphosphate hydrolases"/>
    <property type="match status" value="2"/>
</dbReference>
<accession>A0A9P4SK11</accession>
<dbReference type="Pfam" id="PF00271">
    <property type="entry name" value="Helicase_C"/>
    <property type="match status" value="1"/>
</dbReference>
<protein>
    <recommendedName>
        <fullName evidence="7">ATP-dependent RNA helicase</fullName>
        <ecNumber evidence="7">3.6.4.13</ecNumber>
    </recommendedName>
</protein>
<feature type="region of interest" description="Disordered" evidence="8">
    <location>
        <begin position="494"/>
        <end position="546"/>
    </location>
</feature>
<feature type="domain" description="Helicase ATP-binding" evidence="9">
    <location>
        <begin position="184"/>
        <end position="432"/>
    </location>
</feature>
<feature type="compositionally biased region" description="Acidic residues" evidence="8">
    <location>
        <begin position="527"/>
        <end position="541"/>
    </location>
</feature>
<feature type="compositionally biased region" description="Low complexity" evidence="8">
    <location>
        <begin position="513"/>
        <end position="526"/>
    </location>
</feature>
<dbReference type="PANTHER" id="PTHR24031">
    <property type="entry name" value="RNA HELICASE"/>
    <property type="match status" value="1"/>
</dbReference>
<dbReference type="AlphaFoldDB" id="A0A9P4SK11"/>
<dbReference type="InterPro" id="IPR001650">
    <property type="entry name" value="Helicase_C-like"/>
</dbReference>
<comment type="catalytic activity">
    <reaction evidence="7">
        <text>ATP + H2O = ADP + phosphate + H(+)</text>
        <dbReference type="Rhea" id="RHEA:13065"/>
        <dbReference type="ChEBI" id="CHEBI:15377"/>
        <dbReference type="ChEBI" id="CHEBI:15378"/>
        <dbReference type="ChEBI" id="CHEBI:30616"/>
        <dbReference type="ChEBI" id="CHEBI:43474"/>
        <dbReference type="ChEBI" id="CHEBI:456216"/>
        <dbReference type="EC" id="3.6.4.13"/>
    </reaction>
</comment>
<comment type="similarity">
    <text evidence="6">Belongs to the DEAD box helicase family.</text>
</comment>
<dbReference type="GO" id="GO:0016787">
    <property type="term" value="F:hydrolase activity"/>
    <property type="evidence" value="ECO:0007669"/>
    <property type="project" value="UniProtKB-KW"/>
</dbReference>
<dbReference type="GO" id="GO:0003724">
    <property type="term" value="F:RNA helicase activity"/>
    <property type="evidence" value="ECO:0007669"/>
    <property type="project" value="UniProtKB-EC"/>
</dbReference>
<evidence type="ECO:0000256" key="6">
    <source>
        <dbReference type="RuleBase" id="RU000492"/>
    </source>
</evidence>
<dbReference type="PROSITE" id="PS51192">
    <property type="entry name" value="HELICASE_ATP_BIND_1"/>
    <property type="match status" value="1"/>
</dbReference>
<gene>
    <name evidence="11" type="ORF">M501DRAFT_967467</name>
</gene>
<dbReference type="Proteomes" id="UP000799429">
    <property type="component" value="Unassembled WGS sequence"/>
</dbReference>
<evidence type="ECO:0000313" key="11">
    <source>
        <dbReference type="EMBL" id="KAF2843729.1"/>
    </source>
</evidence>
<dbReference type="SUPFAM" id="SSF52540">
    <property type="entry name" value="P-loop containing nucleoside triphosphate hydrolases"/>
    <property type="match status" value="2"/>
</dbReference>
<dbReference type="InterPro" id="IPR000629">
    <property type="entry name" value="RNA-helicase_DEAD-box_CS"/>
</dbReference>
<dbReference type="InterPro" id="IPR014001">
    <property type="entry name" value="Helicase_ATP-bd"/>
</dbReference>
<dbReference type="EC" id="3.6.4.13" evidence="7"/>
<evidence type="ECO:0000256" key="4">
    <source>
        <dbReference type="ARBA" id="ARBA00022840"/>
    </source>
</evidence>
<dbReference type="OrthoDB" id="3370at2759"/>
<evidence type="ECO:0000313" key="12">
    <source>
        <dbReference type="Proteomes" id="UP000799429"/>
    </source>
</evidence>
<dbReference type="PROSITE" id="PS51194">
    <property type="entry name" value="HELICASE_CTER"/>
    <property type="match status" value="1"/>
</dbReference>
<evidence type="ECO:0000256" key="7">
    <source>
        <dbReference type="RuleBase" id="RU365068"/>
    </source>
</evidence>
<evidence type="ECO:0000256" key="1">
    <source>
        <dbReference type="ARBA" id="ARBA00022741"/>
    </source>
</evidence>
<dbReference type="GO" id="GO:0005524">
    <property type="term" value="F:ATP binding"/>
    <property type="evidence" value="ECO:0007669"/>
    <property type="project" value="UniProtKB-UniRule"/>
</dbReference>
<dbReference type="EMBL" id="MU006089">
    <property type="protein sequence ID" value="KAF2843729.1"/>
    <property type="molecule type" value="Genomic_DNA"/>
</dbReference>
<comment type="domain">
    <text evidence="7">The Q motif is unique to and characteristic of the DEAD box family of RNA helicases and controls ATP binding and hydrolysis.</text>
</comment>
<dbReference type="PROSITE" id="PS00039">
    <property type="entry name" value="DEAD_ATP_HELICASE"/>
    <property type="match status" value="1"/>
</dbReference>
<dbReference type="GO" id="GO:0003723">
    <property type="term" value="F:RNA binding"/>
    <property type="evidence" value="ECO:0007669"/>
    <property type="project" value="UniProtKB-UniRule"/>
</dbReference>
<name>A0A9P4SK11_9PEZI</name>
<dbReference type="Pfam" id="PF00270">
    <property type="entry name" value="DEAD"/>
    <property type="match status" value="2"/>
</dbReference>
<evidence type="ECO:0000256" key="8">
    <source>
        <dbReference type="SAM" id="MobiDB-lite"/>
    </source>
</evidence>
<feature type="region of interest" description="Disordered" evidence="8">
    <location>
        <begin position="1"/>
        <end position="124"/>
    </location>
</feature>
<dbReference type="SMART" id="SM00487">
    <property type="entry name" value="DEXDc"/>
    <property type="match status" value="1"/>
</dbReference>
<keyword evidence="12" id="KW-1185">Reference proteome</keyword>
<dbReference type="InterPro" id="IPR011545">
    <property type="entry name" value="DEAD/DEAH_box_helicase_dom"/>
</dbReference>
<feature type="compositionally biased region" description="Basic and acidic residues" evidence="8">
    <location>
        <begin position="494"/>
        <end position="512"/>
    </location>
</feature>
<keyword evidence="4 6" id="KW-0067">ATP-binding</keyword>
<organism evidence="11 12">
    <name type="scientific">Patellaria atrata CBS 101060</name>
    <dbReference type="NCBI Taxonomy" id="1346257"/>
    <lineage>
        <taxon>Eukaryota</taxon>
        <taxon>Fungi</taxon>
        <taxon>Dikarya</taxon>
        <taxon>Ascomycota</taxon>
        <taxon>Pezizomycotina</taxon>
        <taxon>Dothideomycetes</taxon>
        <taxon>Dothideomycetes incertae sedis</taxon>
        <taxon>Patellariales</taxon>
        <taxon>Patellariaceae</taxon>
        <taxon>Patellaria</taxon>
    </lineage>
</organism>
<keyword evidence="5 7" id="KW-0694">RNA-binding</keyword>
<evidence type="ECO:0000259" key="10">
    <source>
        <dbReference type="PROSITE" id="PS51194"/>
    </source>
</evidence>
<evidence type="ECO:0000256" key="5">
    <source>
        <dbReference type="ARBA" id="ARBA00022884"/>
    </source>
</evidence>
<dbReference type="CDD" id="cd17956">
    <property type="entry name" value="DEADc_DDX51"/>
    <property type="match status" value="1"/>
</dbReference>
<reference evidence="11" key="1">
    <citation type="journal article" date="2020" name="Stud. Mycol.">
        <title>101 Dothideomycetes genomes: a test case for predicting lifestyles and emergence of pathogens.</title>
        <authorList>
            <person name="Haridas S."/>
            <person name="Albert R."/>
            <person name="Binder M."/>
            <person name="Bloem J."/>
            <person name="Labutti K."/>
            <person name="Salamov A."/>
            <person name="Andreopoulos B."/>
            <person name="Baker S."/>
            <person name="Barry K."/>
            <person name="Bills G."/>
            <person name="Bluhm B."/>
            <person name="Cannon C."/>
            <person name="Castanera R."/>
            <person name="Culley D."/>
            <person name="Daum C."/>
            <person name="Ezra D."/>
            <person name="Gonzalez J."/>
            <person name="Henrissat B."/>
            <person name="Kuo A."/>
            <person name="Liang C."/>
            <person name="Lipzen A."/>
            <person name="Lutzoni F."/>
            <person name="Magnuson J."/>
            <person name="Mondo S."/>
            <person name="Nolan M."/>
            <person name="Ohm R."/>
            <person name="Pangilinan J."/>
            <person name="Park H.-J."/>
            <person name="Ramirez L."/>
            <person name="Alfaro M."/>
            <person name="Sun H."/>
            <person name="Tritt A."/>
            <person name="Yoshinaga Y."/>
            <person name="Zwiers L.-H."/>
            <person name="Turgeon B."/>
            <person name="Goodwin S."/>
            <person name="Spatafora J."/>
            <person name="Crous P."/>
            <person name="Grigoriev I."/>
        </authorList>
    </citation>
    <scope>NUCLEOTIDE SEQUENCE</scope>
    <source>
        <strain evidence="11">CBS 101060</strain>
    </source>
</reference>
<evidence type="ECO:0000256" key="2">
    <source>
        <dbReference type="ARBA" id="ARBA00022801"/>
    </source>
</evidence>
<comment type="caution">
    <text evidence="11">The sequence shown here is derived from an EMBL/GenBank/DDBJ whole genome shotgun (WGS) entry which is preliminary data.</text>
</comment>
<comment type="function">
    <text evidence="7">RNA helicase.</text>
</comment>
<keyword evidence="3 6" id="KW-0347">Helicase</keyword>
<sequence>MHGPFYARYIPPKPTASAPAPKQTIPTTDQVEEDPEKEKKSKKPKRKREKDAASINEGVVDEDDTPSKRHKTVLAKYQKSSQRAKALEGFKSSTSKEKDEEEKEPLELHDLTPLPQPEQVPEPDYKPSFSTLPLWLAQPLVVESDLKVPFDSLGLGEKLLNDLSSKNYKEALAVQSAVLPLLLPGPKQHKGDLCISATTGSGKTLAYVLPLIESLKSKYPNKMIRGLIVVPTRELVAQAKEVAESFTAGTGLKIGTAFGTQPLNIEQAHLIKKGNRYDPSFCDRNQEEAKVRISKLKVERDSSIKGSINKLSGYVPTYESKVDILICTPGRLVEHIQSTTGFSLKDLSWFVIDEADNLLNQSFQEWVGIVMTEINSVPSLSDMFDSSTTQPIRPKQSQIVGNARIKKVVLSATMTRDLNKLNKLNLHRPRLVVVQAADKPETGNPAGEMNNGSATAKALNLPSTLKEWAIPVGDGSDKPLYLLKLLQTRILPRSENRKSQKSTEKEVSHSDSESSSDSSSSSSEPSDSSDSEDSSAEENSSDESTLQQSVLIFTNSNENASRLCHLLSTLHAPYSKITGALTKSSAYRRKLLRSFKNGEILIVIASDRASRGLDVPNLAHIVNYDIPKSLTDYVHRVGRTARAGRDGHAWSFFTDVEARWFWNAIARAPEVKNSDRKVQRLKFDINSLSDKSKDAYVEALDKLRLAVQGNEAS</sequence>
<evidence type="ECO:0000259" key="9">
    <source>
        <dbReference type="PROSITE" id="PS51192"/>
    </source>
</evidence>
<keyword evidence="2 6" id="KW-0378">Hydrolase</keyword>
<dbReference type="SMART" id="SM00490">
    <property type="entry name" value="HELICc"/>
    <property type="match status" value="1"/>
</dbReference>